<gene>
    <name evidence="2" type="ORF">GCM10023217_06400</name>
</gene>
<dbReference type="InterPro" id="IPR000835">
    <property type="entry name" value="HTH_MarR-typ"/>
</dbReference>
<name>A0ABP8YVM2_9ACTN</name>
<reference evidence="3" key="1">
    <citation type="journal article" date="2019" name="Int. J. Syst. Evol. Microbiol.">
        <title>The Global Catalogue of Microorganisms (GCM) 10K type strain sequencing project: providing services to taxonomists for standard genome sequencing and annotation.</title>
        <authorList>
            <consortium name="The Broad Institute Genomics Platform"/>
            <consortium name="The Broad Institute Genome Sequencing Center for Infectious Disease"/>
            <person name="Wu L."/>
            <person name="Ma J."/>
        </authorList>
    </citation>
    <scope>NUCLEOTIDE SEQUENCE [LARGE SCALE GENOMIC DNA]</scope>
    <source>
        <strain evidence="3">JCM 18077</strain>
    </source>
</reference>
<dbReference type="InterPro" id="IPR036390">
    <property type="entry name" value="WH_DNA-bd_sf"/>
</dbReference>
<protein>
    <recommendedName>
        <fullName evidence="1">HTH marR-type domain-containing protein</fullName>
    </recommendedName>
</protein>
<dbReference type="EMBL" id="BAABIE010000002">
    <property type="protein sequence ID" value="GAA4740939.1"/>
    <property type="molecule type" value="Genomic_DNA"/>
</dbReference>
<dbReference type="SMART" id="SM00347">
    <property type="entry name" value="HTH_MARR"/>
    <property type="match status" value="1"/>
</dbReference>
<feature type="domain" description="HTH marR-type" evidence="1">
    <location>
        <begin position="27"/>
        <end position="126"/>
    </location>
</feature>
<dbReference type="Proteomes" id="UP001500822">
    <property type="component" value="Unassembled WGS sequence"/>
</dbReference>
<dbReference type="RefSeq" id="WP_246995535.1">
    <property type="nucleotide sequence ID" value="NZ_BAABIE010000002.1"/>
</dbReference>
<dbReference type="Gene3D" id="1.10.10.10">
    <property type="entry name" value="Winged helix-like DNA-binding domain superfamily/Winged helix DNA-binding domain"/>
    <property type="match status" value="1"/>
</dbReference>
<evidence type="ECO:0000313" key="3">
    <source>
        <dbReference type="Proteomes" id="UP001500822"/>
    </source>
</evidence>
<accession>A0ABP8YVM2</accession>
<organism evidence="2 3">
    <name type="scientific">Gordonia alkaliphila</name>
    <dbReference type="NCBI Taxonomy" id="1053547"/>
    <lineage>
        <taxon>Bacteria</taxon>
        <taxon>Bacillati</taxon>
        <taxon>Actinomycetota</taxon>
        <taxon>Actinomycetes</taxon>
        <taxon>Mycobacteriales</taxon>
        <taxon>Gordoniaceae</taxon>
        <taxon>Gordonia</taxon>
    </lineage>
</organism>
<evidence type="ECO:0000259" key="1">
    <source>
        <dbReference type="SMART" id="SM00347"/>
    </source>
</evidence>
<sequence length="150" mass="16113">MTQDTVGDDQSRRLAGALARMETYRRHRREEGGIGAADLRLLWLLVESGPQTLSEITGALGLERSTVNRQVNAAVDAGLLAKERVPHSSAHCVHLTEIGRAAFDAAAQRALDVIDETLAQLGPSDAAVLVDLVERFVAAYGRQISGALKE</sequence>
<evidence type="ECO:0000313" key="2">
    <source>
        <dbReference type="EMBL" id="GAA4740939.1"/>
    </source>
</evidence>
<dbReference type="SUPFAM" id="SSF46785">
    <property type="entry name" value="Winged helix' DNA-binding domain"/>
    <property type="match status" value="1"/>
</dbReference>
<comment type="caution">
    <text evidence="2">The sequence shown here is derived from an EMBL/GenBank/DDBJ whole genome shotgun (WGS) entry which is preliminary data.</text>
</comment>
<dbReference type="Pfam" id="PF12802">
    <property type="entry name" value="MarR_2"/>
    <property type="match status" value="1"/>
</dbReference>
<proteinExistence type="predicted"/>
<keyword evidence="3" id="KW-1185">Reference proteome</keyword>
<dbReference type="InterPro" id="IPR036388">
    <property type="entry name" value="WH-like_DNA-bd_sf"/>
</dbReference>